<proteinExistence type="inferred from homology"/>
<dbReference type="Proteomes" id="UP000235682">
    <property type="component" value="Unassembled WGS sequence"/>
</dbReference>
<evidence type="ECO:0000256" key="1">
    <source>
        <dbReference type="ARBA" id="ARBA00093462"/>
    </source>
</evidence>
<dbReference type="AlphaFoldDB" id="A0A1G8IT63"/>
<feature type="compositionally biased region" description="Basic and acidic residues" evidence="2">
    <location>
        <begin position="448"/>
        <end position="460"/>
    </location>
</feature>
<evidence type="ECO:0000313" key="5">
    <source>
        <dbReference type="EMBL" id="PMC59181.1"/>
    </source>
</evidence>
<dbReference type="Pfam" id="PF25888">
    <property type="entry name" value="WHD_DnaB"/>
    <property type="match status" value="1"/>
</dbReference>
<evidence type="ECO:0000256" key="2">
    <source>
        <dbReference type="SAM" id="MobiDB-lite"/>
    </source>
</evidence>
<feature type="domain" description="DnaB/C C-terminal" evidence="3">
    <location>
        <begin position="328"/>
        <end position="401"/>
    </location>
</feature>
<accession>A0A1G8IT63</accession>
<organism evidence="5 6">
    <name type="scientific">Dolosicoccus paucivorans</name>
    <dbReference type="NCBI Taxonomy" id="84521"/>
    <lineage>
        <taxon>Bacteria</taxon>
        <taxon>Bacillati</taxon>
        <taxon>Bacillota</taxon>
        <taxon>Bacilli</taxon>
        <taxon>Lactobacillales</taxon>
        <taxon>Aerococcaceae</taxon>
        <taxon>Dolosicoccus</taxon>
    </lineage>
</organism>
<feature type="compositionally biased region" description="Polar residues" evidence="2">
    <location>
        <begin position="437"/>
        <end position="447"/>
    </location>
</feature>
<dbReference type="EMBL" id="PNHE01000001">
    <property type="protein sequence ID" value="PMC59181.1"/>
    <property type="molecule type" value="Genomic_DNA"/>
</dbReference>
<sequence length="480" mass="55780">MAWTISPLQPFKVRHQSVLSALQLQSLIQLYQPIIGKEALALYLTLYNLPLEEVQWSQTRIHSELFTILNMGVPQTNEARMKLEAIGLMRTYRDSSSQADINNQSFLYDLQLPLDFKQFMDNSLLSTLLFERIGDQSFNQLLRSWRIDRLDTKRYVEITTNFDQVFQPLSSQATYNAIQEEMGYEAFRHQKAETFQAQVIETFDYSVFLKHLMNEAIDHTDLTQALKEEVLAIHTIYGLNEWEMVDLVRLAINQTTGHIETFQLKEIASKRAFHQEQKDQRPQSAQKNNEEENQRKQALASEYPDLTSEEIHLIYVSEQIPCDVFVKRIKQLKNGFATDQELFYVKDLLEKSQLNQTVINILVYYLLVIQNQTNVFKGALERTASEWQQKGIDTGAEALEEIKAQQQLAKIQKEKKQTQFNQGYNKRTRKEADVPTWMNQPSASSSTDKTEENVSKQQLEDEAARLQAQLQAMFNNQKEG</sequence>
<evidence type="ECO:0000259" key="4">
    <source>
        <dbReference type="Pfam" id="PF25888"/>
    </source>
</evidence>
<protein>
    <submittedName>
        <fullName evidence="5">Uncharacterized protein</fullName>
    </submittedName>
</protein>
<evidence type="ECO:0000259" key="3">
    <source>
        <dbReference type="Pfam" id="PF07261"/>
    </source>
</evidence>
<dbReference type="RefSeq" id="WP_092083814.1">
    <property type="nucleotide sequence ID" value="NZ_FNEL01000002.1"/>
</dbReference>
<reference evidence="5 6" key="1">
    <citation type="submission" date="2017-09" db="EMBL/GenBank/DDBJ databases">
        <title>Bacterial strain isolated from the female urinary microbiota.</title>
        <authorList>
            <person name="Thomas-White K."/>
            <person name="Kumar N."/>
            <person name="Forster S."/>
            <person name="Putonti C."/>
            <person name="Lawley T."/>
            <person name="Wolfe A.J."/>
        </authorList>
    </citation>
    <scope>NUCLEOTIDE SEQUENCE [LARGE SCALE GENOMIC DNA]</scope>
    <source>
        <strain evidence="5 6">UMB0852</strain>
    </source>
</reference>
<dbReference type="STRING" id="84521.SAMN04487994_100218"/>
<evidence type="ECO:0000313" key="6">
    <source>
        <dbReference type="Proteomes" id="UP000235682"/>
    </source>
</evidence>
<gene>
    <name evidence="5" type="ORF">CJ205_00300</name>
</gene>
<name>A0A1G8IT63_9LACT</name>
<dbReference type="OrthoDB" id="2082007at2"/>
<feature type="region of interest" description="Disordered" evidence="2">
    <location>
        <begin position="416"/>
        <end position="460"/>
    </location>
</feature>
<keyword evidence="6" id="KW-1185">Reference proteome</keyword>
<dbReference type="InterPro" id="IPR058660">
    <property type="entry name" value="WHD_DnaB"/>
</dbReference>
<comment type="similarity">
    <text evidence="1">Belongs to the DnaB/DnaD family.</text>
</comment>
<comment type="caution">
    <text evidence="5">The sequence shown here is derived from an EMBL/GenBank/DDBJ whole genome shotgun (WGS) entry which is preliminary data.</text>
</comment>
<feature type="region of interest" description="Disordered" evidence="2">
    <location>
        <begin position="273"/>
        <end position="299"/>
    </location>
</feature>
<dbReference type="Pfam" id="PF07261">
    <property type="entry name" value="DnaB_2"/>
    <property type="match status" value="1"/>
</dbReference>
<dbReference type="InterPro" id="IPR006343">
    <property type="entry name" value="DnaB/C_C"/>
</dbReference>
<feature type="domain" description="Replicative helicase loading/DNA remodeling protein DnaB N-terminal winged helix" evidence="4">
    <location>
        <begin position="6"/>
        <end position="271"/>
    </location>
</feature>